<feature type="region of interest" description="Disordered" evidence="1">
    <location>
        <begin position="689"/>
        <end position="708"/>
    </location>
</feature>
<feature type="region of interest" description="Disordered" evidence="1">
    <location>
        <begin position="458"/>
        <end position="481"/>
    </location>
</feature>
<comment type="caution">
    <text evidence="2">The sequence shown here is derived from an EMBL/GenBank/DDBJ whole genome shotgun (WGS) entry which is preliminary data.</text>
</comment>
<keyword evidence="3" id="KW-1185">Reference proteome</keyword>
<protein>
    <submittedName>
        <fullName evidence="2">Spectrin beta chain, brain 3</fullName>
    </submittedName>
</protein>
<organism evidence="2 3">
    <name type="scientific">Quillaja saponaria</name>
    <name type="common">Soap bark tree</name>
    <dbReference type="NCBI Taxonomy" id="32244"/>
    <lineage>
        <taxon>Eukaryota</taxon>
        <taxon>Viridiplantae</taxon>
        <taxon>Streptophyta</taxon>
        <taxon>Embryophyta</taxon>
        <taxon>Tracheophyta</taxon>
        <taxon>Spermatophyta</taxon>
        <taxon>Magnoliopsida</taxon>
        <taxon>eudicotyledons</taxon>
        <taxon>Gunneridae</taxon>
        <taxon>Pentapetalae</taxon>
        <taxon>rosids</taxon>
        <taxon>fabids</taxon>
        <taxon>Fabales</taxon>
        <taxon>Quillajaceae</taxon>
        <taxon>Quillaja</taxon>
    </lineage>
</organism>
<dbReference type="AlphaFoldDB" id="A0AAD7QGP0"/>
<feature type="compositionally biased region" description="Basic and acidic residues" evidence="1">
    <location>
        <begin position="459"/>
        <end position="469"/>
    </location>
</feature>
<feature type="compositionally biased region" description="Polar residues" evidence="1">
    <location>
        <begin position="1072"/>
        <end position="1082"/>
    </location>
</feature>
<feature type="region of interest" description="Disordered" evidence="1">
    <location>
        <begin position="112"/>
        <end position="156"/>
    </location>
</feature>
<dbReference type="EMBL" id="JARAOO010000001">
    <property type="protein sequence ID" value="KAJ7981161.1"/>
    <property type="molecule type" value="Genomic_DNA"/>
</dbReference>
<feature type="compositionally biased region" description="Basic residues" evidence="1">
    <location>
        <begin position="572"/>
        <end position="584"/>
    </location>
</feature>
<dbReference type="KEGG" id="qsa:O6P43_000462"/>
<name>A0AAD7QGP0_QUISA</name>
<proteinExistence type="predicted"/>
<sequence length="1248" mass="137632">MFISGNNFGRGSVISSSDMPPLPQCLQLDPITLGNQKFTRSGELRRVLGVPFASTSEDQSFGVHALKPTPPVAIGELKHFKESVEDASRMARNRAKMLCESISKLERYREALSSKKRQRSDLTSERASGVNLTKISSQSNRNTNDPTTQKLEDKAKSFGLNKRIRTSVSVADVRVDSRSTAAIRQQVATGKDGDSVQTVSPTSIRLEEKTCKLLAGGEGLDKIKKKRTVGAVGNRLVAGDRDIKRGTQQRKMDDSKLRLCDAQGFRLKLLPGVGGVNKSEGSLEPFNSVSRQMLGNEQESAPLPRDHGVVPEQRIVVKGNNRVNAKVDSPATFSDTVIKRKISRVPRTSSVMGLDSSGVHPASPGWEQTTSVNKVSAVHVTKNQKHPMSTGSSIHPMTQWVGQRPYKNARSRRANVISPVLSNVDAHVLSQGFPNSEFSARASAVGTDGSHLACSVDNDTPKYKKERDTVSSPFGLPQVEDSGVGYKKIKEKGLDGGEFAPSAPKMRPSLLQMRKNKVPSDESVDGEQRQGRNGRGSSSSIKPEIALIMDKSEDLPVMKPINNMRPRDKSKSKSGRPSSKKQKDRKVLTRVGLMLNSGSSDFTGESDDDHEELYLAANLARDASNLACLGPFWKKMEYIFSSVSTEDVSYLKQELNFAEELDENLSQIFGVDYNILGIALEKEVTYCSGERQGSHSNQDSTKTDGKSHMERLERVTPLYQRVLSALIEEDESEESFHHSEAKNTSVHYASDDSHCGSCSQMDFEPIDWNKMDSEVESQVDLQCQKNCLFDRLSYDKSATSNTYRNPNMSSSLQSTGVWQGDDEFSQSDVTHTSEICSNDVGQQQPVELVSPGFSSDGQYQLMCLDDRILLELHGIGLYPEILPNLAEEEEAINQDIVELKEGLYQQTGRKKKKLSKIDKAIQKGKDAERRKIEQVAFNQLIEMAYRKRMVCRGSHASKSAARKVSRQVAMAFLKRTLVRCKNYEETGNSCFSEPALQNIVLTSPSYNNDTNSADYVRSGTASNTCNEVSHQVEARKSGSVSRSLERYNSLRNGSIINKNRRREMLIDDVVGTSSSRASTLDSNVLGGVKGKRSERDRDQSRDPTKSISVSRAGRLSLDGSQNECKTKAKPKQKNNHIGHQGSFLEALEPACPSVLGSSKSASKKMSKEVGPLPSSKCQDISKVEEPVEFGNLQLAELDPMEELGVSNDLGGHQDLSTWLNFDEDGLQDHDSIGLEIPMDDLSELNMLM</sequence>
<evidence type="ECO:0000313" key="3">
    <source>
        <dbReference type="Proteomes" id="UP001163823"/>
    </source>
</evidence>
<reference evidence="2 3" key="1">
    <citation type="journal article" date="2023" name="Science">
        <title>Elucidation of the pathway for biosynthesis of saponin adjuvants from the soapbark tree.</title>
        <authorList>
            <person name="Reed J."/>
            <person name="Orme A."/>
            <person name="El-Demerdash A."/>
            <person name="Owen C."/>
            <person name="Martin L.B.B."/>
            <person name="Misra R.C."/>
            <person name="Kikuchi S."/>
            <person name="Rejzek M."/>
            <person name="Martin A.C."/>
            <person name="Harkess A."/>
            <person name="Leebens-Mack J."/>
            <person name="Louveau T."/>
            <person name="Stephenson M.J."/>
            <person name="Osbourn A."/>
        </authorList>
    </citation>
    <scope>NUCLEOTIDE SEQUENCE [LARGE SCALE GENOMIC DNA]</scope>
    <source>
        <strain evidence="2">S10</strain>
    </source>
</reference>
<gene>
    <name evidence="2" type="ORF">O6P43_000462</name>
</gene>
<feature type="region of interest" description="Disordered" evidence="1">
    <location>
        <begin position="493"/>
        <end position="588"/>
    </location>
</feature>
<feature type="compositionally biased region" description="Basic and acidic residues" evidence="1">
    <location>
        <begin position="1091"/>
        <end position="1104"/>
    </location>
</feature>
<feature type="compositionally biased region" description="Basic residues" evidence="1">
    <location>
        <begin position="1127"/>
        <end position="1136"/>
    </location>
</feature>
<dbReference type="PANTHER" id="PTHR31115">
    <property type="entry name" value="OS05G0107300 PROTEIN"/>
    <property type="match status" value="1"/>
</dbReference>
<dbReference type="Proteomes" id="UP001163823">
    <property type="component" value="Chromosome 1"/>
</dbReference>
<feature type="compositionally biased region" description="Basic and acidic residues" evidence="1">
    <location>
        <begin position="112"/>
        <end position="124"/>
    </location>
</feature>
<evidence type="ECO:0000256" key="1">
    <source>
        <dbReference type="SAM" id="MobiDB-lite"/>
    </source>
</evidence>
<feature type="region of interest" description="Disordered" evidence="1">
    <location>
        <begin position="1072"/>
        <end position="1137"/>
    </location>
</feature>
<evidence type="ECO:0000313" key="2">
    <source>
        <dbReference type="EMBL" id="KAJ7981161.1"/>
    </source>
</evidence>
<feature type="compositionally biased region" description="Polar residues" evidence="1">
    <location>
        <begin position="130"/>
        <end position="149"/>
    </location>
</feature>
<dbReference type="PANTHER" id="PTHR31115:SF4">
    <property type="entry name" value="SPECTRIN BETA CHAIN, BRAIN"/>
    <property type="match status" value="1"/>
</dbReference>
<feature type="region of interest" description="Disordered" evidence="1">
    <location>
        <begin position="1026"/>
        <end position="1045"/>
    </location>
</feature>
<accession>A0AAD7QGP0</accession>